<feature type="domain" description="Methyltransferase type 11" evidence="1">
    <location>
        <begin position="52"/>
        <end position="142"/>
    </location>
</feature>
<dbReference type="Pfam" id="PF08241">
    <property type="entry name" value="Methyltransf_11"/>
    <property type="match status" value="1"/>
</dbReference>
<keyword evidence="3" id="KW-1185">Reference proteome</keyword>
<dbReference type="InterPro" id="IPR029063">
    <property type="entry name" value="SAM-dependent_MTases_sf"/>
</dbReference>
<name>A0A930YMR4_9ACTN</name>
<dbReference type="GO" id="GO:0008757">
    <property type="term" value="F:S-adenosylmethionine-dependent methyltransferase activity"/>
    <property type="evidence" value="ECO:0007669"/>
    <property type="project" value="InterPro"/>
</dbReference>
<evidence type="ECO:0000313" key="3">
    <source>
        <dbReference type="Proteomes" id="UP000660668"/>
    </source>
</evidence>
<dbReference type="AlphaFoldDB" id="A0A930YMR4"/>
<dbReference type="GO" id="GO:0032259">
    <property type="term" value="P:methylation"/>
    <property type="evidence" value="ECO:0007669"/>
    <property type="project" value="UniProtKB-KW"/>
</dbReference>
<dbReference type="InterPro" id="IPR013216">
    <property type="entry name" value="Methyltransf_11"/>
</dbReference>
<proteinExistence type="predicted"/>
<dbReference type="PANTHER" id="PTHR42912">
    <property type="entry name" value="METHYLTRANSFERASE"/>
    <property type="match status" value="1"/>
</dbReference>
<sequence>MIIDDPAHVRQQYLTEDNLETRRSVWHPTADGRDPTTVALDAIVDERPLRVLEVGPGTGGFAARVAVALPGVRLTAIDQSTRFVELTRARGIDAREGDVQELPFGDEAFDVVAALWMLYHVPDVARALGEVRRVLRPGGLFVAATNGDAHLADLRVEAGGAPVVSRFSTQNGEQQLREHFDEVTRVDLQPRAVFADSSVAQAYLQSSGEDVTWRVPPFDEPRQYDGQATVFLAR</sequence>
<organism evidence="2 3">
    <name type="scientific">Nocardioides agariphilus</name>
    <dbReference type="NCBI Taxonomy" id="433664"/>
    <lineage>
        <taxon>Bacteria</taxon>
        <taxon>Bacillati</taxon>
        <taxon>Actinomycetota</taxon>
        <taxon>Actinomycetes</taxon>
        <taxon>Propionibacteriales</taxon>
        <taxon>Nocardioidaceae</taxon>
        <taxon>Nocardioides</taxon>
    </lineage>
</organism>
<accession>A0A930YMR4</accession>
<keyword evidence="2" id="KW-0489">Methyltransferase</keyword>
<dbReference type="EMBL" id="JADKPO010000013">
    <property type="protein sequence ID" value="MBF4768404.1"/>
    <property type="molecule type" value="Genomic_DNA"/>
</dbReference>
<keyword evidence="2" id="KW-0808">Transferase</keyword>
<dbReference type="SUPFAM" id="SSF53335">
    <property type="entry name" value="S-adenosyl-L-methionine-dependent methyltransferases"/>
    <property type="match status" value="1"/>
</dbReference>
<reference evidence="2" key="1">
    <citation type="submission" date="2020-11" db="EMBL/GenBank/DDBJ databases">
        <title>Nocardioides cynanchi sp. nov., isolated from soil of rhizosphere of Cynanchum wilfordii.</title>
        <authorList>
            <person name="Lee J.-S."/>
            <person name="Suh M.K."/>
            <person name="Kim J.-S."/>
        </authorList>
    </citation>
    <scope>NUCLEOTIDE SEQUENCE</scope>
    <source>
        <strain evidence="2">KCTC 19276</strain>
    </source>
</reference>
<dbReference type="InterPro" id="IPR050508">
    <property type="entry name" value="Methyltransf_Superfamily"/>
</dbReference>
<dbReference type="Proteomes" id="UP000660668">
    <property type="component" value="Unassembled WGS sequence"/>
</dbReference>
<dbReference type="PANTHER" id="PTHR42912:SF80">
    <property type="entry name" value="METHYLTRANSFERASE DOMAIN-CONTAINING PROTEIN"/>
    <property type="match status" value="1"/>
</dbReference>
<gene>
    <name evidence="2" type="ORF">ISU10_11560</name>
</gene>
<dbReference type="RefSeq" id="WP_194696553.1">
    <property type="nucleotide sequence ID" value="NZ_JADKPO010000013.1"/>
</dbReference>
<dbReference type="CDD" id="cd02440">
    <property type="entry name" value="AdoMet_MTases"/>
    <property type="match status" value="1"/>
</dbReference>
<evidence type="ECO:0000313" key="2">
    <source>
        <dbReference type="EMBL" id="MBF4768404.1"/>
    </source>
</evidence>
<dbReference type="Gene3D" id="3.40.50.150">
    <property type="entry name" value="Vaccinia Virus protein VP39"/>
    <property type="match status" value="1"/>
</dbReference>
<protein>
    <submittedName>
        <fullName evidence="2">Class I SAM-dependent methyltransferase</fullName>
    </submittedName>
</protein>
<evidence type="ECO:0000259" key="1">
    <source>
        <dbReference type="Pfam" id="PF08241"/>
    </source>
</evidence>
<comment type="caution">
    <text evidence="2">The sequence shown here is derived from an EMBL/GenBank/DDBJ whole genome shotgun (WGS) entry which is preliminary data.</text>
</comment>